<protein>
    <submittedName>
        <fullName evidence="1">Uncharacterized protein</fullName>
    </submittedName>
</protein>
<proteinExistence type="predicted"/>
<evidence type="ECO:0000313" key="1">
    <source>
        <dbReference type="EMBL" id="SBP89985.1"/>
    </source>
</evidence>
<reference evidence="1 2" key="1">
    <citation type="submission" date="2016-06" db="EMBL/GenBank/DDBJ databases">
        <authorList>
            <person name="Kjaerup R.B."/>
            <person name="Dalgaard T.S."/>
            <person name="Juul-Madsen H.R."/>
        </authorList>
    </citation>
    <scope>NUCLEOTIDE SEQUENCE [LARGE SCALE GENOMIC DNA]</scope>
    <source>
        <strain evidence="1 2">DSM 16361</strain>
    </source>
</reference>
<sequence length="39" mass="4172">MSLARATNQANIAAPVRARLLNLAKTQGVDFNGYPDLTV</sequence>
<accession>A0A238D9R2</accession>
<dbReference type="AlphaFoldDB" id="A0A238D9R2"/>
<dbReference type="Proteomes" id="UP000214566">
    <property type="component" value="Unassembled WGS sequence"/>
</dbReference>
<gene>
    <name evidence="1" type="ORF">THIARS_90135</name>
</gene>
<keyword evidence="2" id="KW-1185">Reference proteome</keyword>
<organism evidence="1 2">
    <name type="scientific">Thiomonas delicata</name>
    <name type="common">Thiomonas cuprina</name>
    <dbReference type="NCBI Taxonomy" id="364030"/>
    <lineage>
        <taxon>Bacteria</taxon>
        <taxon>Pseudomonadati</taxon>
        <taxon>Pseudomonadota</taxon>
        <taxon>Betaproteobacteria</taxon>
        <taxon>Burkholderiales</taxon>
        <taxon>Thiomonas</taxon>
    </lineage>
</organism>
<dbReference type="EMBL" id="FLMQ01000058">
    <property type="protein sequence ID" value="SBP89985.1"/>
    <property type="molecule type" value="Genomic_DNA"/>
</dbReference>
<name>A0A238D9R2_THIDL</name>
<evidence type="ECO:0000313" key="2">
    <source>
        <dbReference type="Proteomes" id="UP000214566"/>
    </source>
</evidence>